<feature type="region of interest" description="Disordered" evidence="1">
    <location>
        <begin position="1"/>
        <end position="135"/>
    </location>
</feature>
<evidence type="ECO:0000313" key="4">
    <source>
        <dbReference type="Proteomes" id="UP000189177"/>
    </source>
</evidence>
<dbReference type="RefSeq" id="WP_143592273.1">
    <property type="nucleotide sequence ID" value="NZ_MUZR01000093.1"/>
</dbReference>
<evidence type="ECO:0000259" key="2">
    <source>
        <dbReference type="Pfam" id="PF13464"/>
    </source>
</evidence>
<reference evidence="3 4" key="1">
    <citation type="submission" date="2017-02" db="EMBL/GenBank/DDBJ databases">
        <title>Genomic diversity within the haloalkaliphilic genus Thioalkalivibrio.</title>
        <authorList>
            <person name="Ahn A.-C."/>
            <person name="Meier-Kolthoff J."/>
            <person name="Overmars L."/>
            <person name="Richter M."/>
            <person name="Woyke T."/>
            <person name="Sorokin D.Y."/>
            <person name="Muyzer G."/>
        </authorList>
    </citation>
    <scope>NUCLEOTIDE SEQUENCE [LARGE SCALE GENOMIC DNA]</scope>
    <source>
        <strain evidence="3 4">HL17</strain>
    </source>
</reference>
<dbReference type="AlphaFoldDB" id="A0A1V2ZUU1"/>
<comment type="caution">
    <text evidence="3">The sequence shown here is derived from an EMBL/GenBank/DDBJ whole genome shotgun (WGS) entry which is preliminary data.</text>
</comment>
<sequence>RALALPARPVWSPFPEPAGQEPAEDRPQDEPGAATEGDTVPDTETGTVEAETPAIGPPEPLARPERDPAAEEASEDTAADRGMDTVPEDAGIDEPVAPAPVDEAGAAGEETEVVEVPEEITEGTTGEAESAPSADGRAELILEIRETSWVEIRDADGAVVLTGVLSPGTREQLQLELPGRAVLGNAAGVDLTLNGEPVAFDEHVRDDRTARFDLEE</sequence>
<protein>
    <submittedName>
        <fullName evidence="3">Helix-turn-helix domain-containing protein</fullName>
    </submittedName>
</protein>
<feature type="non-terminal residue" evidence="3">
    <location>
        <position position="1"/>
    </location>
</feature>
<dbReference type="Proteomes" id="UP000189177">
    <property type="component" value="Unassembled WGS sequence"/>
</dbReference>
<dbReference type="PANTHER" id="PTHR34475">
    <property type="match status" value="1"/>
</dbReference>
<dbReference type="STRING" id="252474.B1A74_13935"/>
<accession>A0A1V2ZUU1</accession>
<dbReference type="InterPro" id="IPR050400">
    <property type="entry name" value="Bact_Cytoskel_RodZ"/>
</dbReference>
<proteinExistence type="predicted"/>
<organism evidence="3 4">
    <name type="scientific">Thioalkalivibrio halophilus</name>
    <dbReference type="NCBI Taxonomy" id="252474"/>
    <lineage>
        <taxon>Bacteria</taxon>
        <taxon>Pseudomonadati</taxon>
        <taxon>Pseudomonadota</taxon>
        <taxon>Gammaproteobacteria</taxon>
        <taxon>Chromatiales</taxon>
        <taxon>Ectothiorhodospiraceae</taxon>
        <taxon>Thioalkalivibrio</taxon>
    </lineage>
</organism>
<evidence type="ECO:0000256" key="1">
    <source>
        <dbReference type="SAM" id="MobiDB-lite"/>
    </source>
</evidence>
<feature type="compositionally biased region" description="Acidic residues" evidence="1">
    <location>
        <begin position="109"/>
        <end position="121"/>
    </location>
</feature>
<dbReference type="Pfam" id="PF13464">
    <property type="entry name" value="RodZ_C"/>
    <property type="match status" value="1"/>
</dbReference>
<name>A0A1V2ZUU1_9GAMM</name>
<feature type="domain" description="Cytoskeleton protein RodZ-like C-terminal" evidence="2">
    <location>
        <begin position="142"/>
        <end position="212"/>
    </location>
</feature>
<dbReference type="OrthoDB" id="9790252at2"/>
<dbReference type="PANTHER" id="PTHR34475:SF1">
    <property type="entry name" value="CYTOSKELETON PROTEIN RODZ"/>
    <property type="match status" value="1"/>
</dbReference>
<dbReference type="EMBL" id="MUZR01000093">
    <property type="protein sequence ID" value="OOC08884.1"/>
    <property type="molecule type" value="Genomic_DNA"/>
</dbReference>
<dbReference type="InterPro" id="IPR025194">
    <property type="entry name" value="RodZ-like_C"/>
</dbReference>
<keyword evidence="4" id="KW-1185">Reference proteome</keyword>
<gene>
    <name evidence="3" type="ORF">B1A74_13935</name>
</gene>
<evidence type="ECO:0000313" key="3">
    <source>
        <dbReference type="EMBL" id="OOC08884.1"/>
    </source>
</evidence>